<dbReference type="AlphaFoldDB" id="A0A075G106"/>
<gene>
    <name evidence="1" type="primary">PTS</name>
    <name evidence="1" type="synonym">ptpS</name>
    <name evidence="1" type="synonym">queD</name>
</gene>
<keyword evidence="1" id="KW-0456">Lyase</keyword>
<dbReference type="InterPro" id="IPR007115">
    <property type="entry name" value="6-PTP_synth/QueD"/>
</dbReference>
<dbReference type="InterPro" id="IPR038418">
    <property type="entry name" value="6-PTP_synth/QueD_sf"/>
</dbReference>
<dbReference type="Gene3D" id="3.30.479.10">
    <property type="entry name" value="6-pyruvoyl tetrahydropterin synthase/QueD"/>
    <property type="match status" value="1"/>
</dbReference>
<dbReference type="GO" id="GO:0003874">
    <property type="term" value="F:6-pyruvoyltetrahydropterin synthase activity"/>
    <property type="evidence" value="ECO:0007669"/>
    <property type="project" value="UniProtKB-EC"/>
</dbReference>
<dbReference type="SUPFAM" id="SSF55620">
    <property type="entry name" value="Tetrahydrobiopterin biosynthesis enzymes-like"/>
    <property type="match status" value="1"/>
</dbReference>
<sequence>MSERYTSTKTYRNLPCAHRQWKHDGHCAYIHGYSREYTFNFDAESMDQHGWVVGFGDLKELEEYLIEMYDHTMLISEDDPELETFKELHEKGLCDLRIVPETSLEGSAKTALEKANEILSRITDGRARCFKVEARENDKNSAIYIID</sequence>
<evidence type="ECO:0000313" key="1">
    <source>
        <dbReference type="EMBL" id="AIE95416.1"/>
    </source>
</evidence>
<dbReference type="EMBL" id="KF900451">
    <property type="protein sequence ID" value="AIE95416.1"/>
    <property type="molecule type" value="Genomic_DNA"/>
</dbReference>
<proteinExistence type="predicted"/>
<protein>
    <submittedName>
        <fullName evidence="1">6-pyruvoyl tetrahydrobiopterin synthase (QueD, ptpS, PTS)</fullName>
        <ecNumber evidence="1">4.2.3.12</ecNumber>
    </submittedName>
</protein>
<dbReference type="Pfam" id="PF01242">
    <property type="entry name" value="PTPS"/>
    <property type="match status" value="1"/>
</dbReference>
<reference evidence="1" key="1">
    <citation type="journal article" date="2014" name="Genome Biol. Evol.">
        <title>Pangenome evidence for extensive interdomain horizontal transfer affecting lineage core and shell genes in uncultured planktonic thaumarchaeota and euryarchaeota.</title>
        <authorList>
            <person name="Deschamps P."/>
            <person name="Zivanovic Y."/>
            <person name="Moreira D."/>
            <person name="Rodriguez-Valera F."/>
            <person name="Lopez-Garcia P."/>
        </authorList>
    </citation>
    <scope>NUCLEOTIDE SEQUENCE</scope>
</reference>
<accession>A0A075G106</accession>
<organism evidence="1">
    <name type="scientific">uncultured marine group II/III euryarchaeote AD1000_65_H04</name>
    <dbReference type="NCBI Taxonomy" id="1457796"/>
    <lineage>
        <taxon>Archaea</taxon>
        <taxon>Methanobacteriati</taxon>
        <taxon>Methanobacteriota</taxon>
        <taxon>environmental samples</taxon>
    </lineage>
</organism>
<dbReference type="EC" id="4.2.3.12" evidence="1"/>
<name>A0A075G106_9EURY</name>